<sequence length="202" mass="19884">MPDVVSVPEAAGREALVRLLGYGQPAVAPGPVALSAGGRVLFYVADGGAQDLPELLEWLDWGGVRLDLTAVAGSDLTDPPVRWLHPATVPMQRPGSGAGGGSGAGSGAGGGTGETAGAPGANVAGITPERAEDTSAGTPKNALADGMKDAAKNGTEVLAAGSRGASRRDAYPTPGLPEPPELIALLATIAAACHRLAVAAAR</sequence>
<reference evidence="3" key="1">
    <citation type="journal article" date="2019" name="Int. J. Syst. Evol. Microbiol.">
        <title>The Global Catalogue of Microorganisms (GCM) 10K type strain sequencing project: providing services to taxonomists for standard genome sequencing and annotation.</title>
        <authorList>
            <consortium name="The Broad Institute Genomics Platform"/>
            <consortium name="The Broad Institute Genome Sequencing Center for Infectious Disease"/>
            <person name="Wu L."/>
            <person name="Ma J."/>
        </authorList>
    </citation>
    <scope>NUCLEOTIDE SEQUENCE [LARGE SCALE GENOMIC DNA]</scope>
    <source>
        <strain evidence="3">JCM 16014</strain>
    </source>
</reference>
<evidence type="ECO:0000256" key="1">
    <source>
        <dbReference type="SAM" id="MobiDB-lite"/>
    </source>
</evidence>
<accession>A0ABP5FZJ8</accession>
<feature type="compositionally biased region" description="Gly residues" evidence="1">
    <location>
        <begin position="96"/>
        <end position="114"/>
    </location>
</feature>
<name>A0ABP5FZJ8_9ACTN</name>
<comment type="caution">
    <text evidence="2">The sequence shown here is derived from an EMBL/GenBank/DDBJ whole genome shotgun (WGS) entry which is preliminary data.</text>
</comment>
<evidence type="ECO:0000313" key="3">
    <source>
        <dbReference type="Proteomes" id="UP001500751"/>
    </source>
</evidence>
<protein>
    <submittedName>
        <fullName evidence="2">Uncharacterized protein</fullName>
    </submittedName>
</protein>
<organism evidence="2 3">
    <name type="scientific">Catenulispora yoronensis</name>
    <dbReference type="NCBI Taxonomy" id="450799"/>
    <lineage>
        <taxon>Bacteria</taxon>
        <taxon>Bacillati</taxon>
        <taxon>Actinomycetota</taxon>
        <taxon>Actinomycetes</taxon>
        <taxon>Catenulisporales</taxon>
        <taxon>Catenulisporaceae</taxon>
        <taxon>Catenulispora</taxon>
    </lineage>
</organism>
<keyword evidence="3" id="KW-1185">Reference proteome</keyword>
<evidence type="ECO:0000313" key="2">
    <source>
        <dbReference type="EMBL" id="GAA2034795.1"/>
    </source>
</evidence>
<dbReference type="EMBL" id="BAAAQN010000021">
    <property type="protein sequence ID" value="GAA2034795.1"/>
    <property type="molecule type" value="Genomic_DNA"/>
</dbReference>
<proteinExistence type="predicted"/>
<feature type="region of interest" description="Disordered" evidence="1">
    <location>
        <begin position="86"/>
        <end position="146"/>
    </location>
</feature>
<dbReference type="Proteomes" id="UP001500751">
    <property type="component" value="Unassembled WGS sequence"/>
</dbReference>
<gene>
    <name evidence="2" type="ORF">GCM10009839_39220</name>
</gene>
<dbReference type="RefSeq" id="WP_344667073.1">
    <property type="nucleotide sequence ID" value="NZ_BAAAQN010000021.1"/>
</dbReference>